<feature type="transmembrane region" description="Helical" evidence="1">
    <location>
        <begin position="9"/>
        <end position="29"/>
    </location>
</feature>
<dbReference type="EMBL" id="JQED01000003">
    <property type="protein sequence ID" value="KGJ95369.1"/>
    <property type="molecule type" value="Genomic_DNA"/>
</dbReference>
<feature type="domain" description="GGDEF" evidence="3">
    <location>
        <begin position="110"/>
        <end position="258"/>
    </location>
</feature>
<keyword evidence="1" id="KW-0812">Transmembrane</keyword>
<dbReference type="PANTHER" id="PTHR33121">
    <property type="entry name" value="CYCLIC DI-GMP PHOSPHODIESTERASE PDEF"/>
    <property type="match status" value="1"/>
</dbReference>
<name>A0A099KXB9_COLPS</name>
<dbReference type="PATRIC" id="fig|28229.4.peg.139"/>
<dbReference type="SUPFAM" id="SSF141868">
    <property type="entry name" value="EAL domain-like"/>
    <property type="match status" value="1"/>
</dbReference>
<dbReference type="OrthoDB" id="6219933at2"/>
<dbReference type="SUPFAM" id="SSF55073">
    <property type="entry name" value="Nucleotide cyclase"/>
    <property type="match status" value="1"/>
</dbReference>
<accession>A0A099KXB9</accession>
<feature type="transmembrane region" description="Helical" evidence="1">
    <location>
        <begin position="35"/>
        <end position="58"/>
    </location>
</feature>
<organism evidence="4 5">
    <name type="scientific">Colwellia psychrerythraea</name>
    <name type="common">Vibrio psychroerythus</name>
    <dbReference type="NCBI Taxonomy" id="28229"/>
    <lineage>
        <taxon>Bacteria</taxon>
        <taxon>Pseudomonadati</taxon>
        <taxon>Pseudomonadota</taxon>
        <taxon>Gammaproteobacteria</taxon>
        <taxon>Alteromonadales</taxon>
        <taxon>Colwelliaceae</taxon>
        <taxon>Colwellia</taxon>
    </lineage>
</organism>
<proteinExistence type="predicted"/>
<evidence type="ECO:0000313" key="5">
    <source>
        <dbReference type="Proteomes" id="UP000029843"/>
    </source>
</evidence>
<dbReference type="Gene3D" id="3.30.70.270">
    <property type="match status" value="1"/>
</dbReference>
<dbReference type="InterPro" id="IPR050706">
    <property type="entry name" value="Cyclic-di-GMP_PDE-like"/>
</dbReference>
<dbReference type="Proteomes" id="UP000029843">
    <property type="component" value="Unassembled WGS sequence"/>
</dbReference>
<dbReference type="AlphaFoldDB" id="A0A099KXB9"/>
<dbReference type="InterPro" id="IPR043128">
    <property type="entry name" value="Rev_trsase/Diguanyl_cyclase"/>
</dbReference>
<dbReference type="Gene3D" id="3.20.20.450">
    <property type="entry name" value="EAL domain"/>
    <property type="match status" value="1"/>
</dbReference>
<reference evidence="4 5" key="1">
    <citation type="submission" date="2014-08" db="EMBL/GenBank/DDBJ databases">
        <title>Genomic and Phenotypic Diversity of Colwellia psychrerythraea strains from Disparate Marine Basins.</title>
        <authorList>
            <person name="Techtmann S.M."/>
            <person name="Stelling S.C."/>
            <person name="Utturkar S.M."/>
            <person name="Alshibli N."/>
            <person name="Harris A."/>
            <person name="Brown S.D."/>
            <person name="Hazen T.C."/>
        </authorList>
    </citation>
    <scope>NUCLEOTIDE SEQUENCE [LARGE SCALE GENOMIC DNA]</scope>
    <source>
        <strain evidence="4 5">ND2E</strain>
    </source>
</reference>
<dbReference type="PROSITE" id="PS50883">
    <property type="entry name" value="EAL"/>
    <property type="match status" value="1"/>
</dbReference>
<dbReference type="SMART" id="SM00052">
    <property type="entry name" value="EAL"/>
    <property type="match status" value="1"/>
</dbReference>
<dbReference type="PROSITE" id="PS50887">
    <property type="entry name" value="GGDEF"/>
    <property type="match status" value="1"/>
</dbReference>
<dbReference type="InterPro" id="IPR029787">
    <property type="entry name" value="Nucleotide_cyclase"/>
</dbReference>
<sequence precursor="true">MNRSNAKYFTLLIIVMVIVALSSLFAQLYSDKLPISLIVVVCYIIAVITALFLTLFCLDKIFNPSALNDNRIALSAEELISYTQDPTTNLPTAQHALKAFQAAIKADTGQRYAAVVFKPINFQQVNSLLGFHNSDLLLLQLAYCLQQRIAEDISLLNFGLESNPVRIARLQSLQFLVIYNLTDSRFDDKSILNELCHQLADGVPDAMSFKSFSLNFELAFGIALSGENGDDFNELTAHAGDALLNGIEKQRQINYFDNSSISFNQVKLARMEAIRKDIQEEKLFCYLKPQVNVKNQQIAGFQLKVHWYENNVIKPLELDEFSELAEHSGELYFLTKHMINIAFSTLYTLHRIGVHQSISVTLSNESLFEVDLVDYIEQQLSEYDIAGKYLMIELSEKVMLSASHRVKVIIDQLKSLDIKISIANFSGSYESLRYVRKMAIHQLKINCQQLTNDSSNRVDKAITNSLVTLTRSMKIPLIGTDIDRHDASEAYIAMGGELIQGDIIHPGVVPEEVEIWLEKWYLQHPESIPPEVRPSIY</sequence>
<comment type="caution">
    <text evidence="4">The sequence shown here is derived from an EMBL/GenBank/DDBJ whole genome shotgun (WGS) entry which is preliminary data.</text>
</comment>
<dbReference type="SMART" id="SM00267">
    <property type="entry name" value="GGDEF"/>
    <property type="match status" value="1"/>
</dbReference>
<dbReference type="InterPro" id="IPR001633">
    <property type="entry name" value="EAL_dom"/>
</dbReference>
<evidence type="ECO:0000259" key="3">
    <source>
        <dbReference type="PROSITE" id="PS50887"/>
    </source>
</evidence>
<dbReference type="CDD" id="cd01948">
    <property type="entry name" value="EAL"/>
    <property type="match status" value="1"/>
</dbReference>
<dbReference type="Pfam" id="PF00563">
    <property type="entry name" value="EAL"/>
    <property type="match status" value="1"/>
</dbReference>
<evidence type="ECO:0000256" key="1">
    <source>
        <dbReference type="SAM" id="Phobius"/>
    </source>
</evidence>
<dbReference type="InterPro" id="IPR000160">
    <property type="entry name" value="GGDEF_dom"/>
</dbReference>
<evidence type="ECO:0000259" key="2">
    <source>
        <dbReference type="PROSITE" id="PS50883"/>
    </source>
</evidence>
<evidence type="ECO:0000313" key="4">
    <source>
        <dbReference type="EMBL" id="KGJ95369.1"/>
    </source>
</evidence>
<keyword evidence="1" id="KW-0472">Membrane</keyword>
<protein>
    <submittedName>
        <fullName evidence="4">Diguanylate cyclase/phosphodiesterase</fullName>
    </submittedName>
</protein>
<dbReference type="InterPro" id="IPR035919">
    <property type="entry name" value="EAL_sf"/>
</dbReference>
<keyword evidence="1" id="KW-1133">Transmembrane helix</keyword>
<gene>
    <name evidence="4" type="ORF">ND2E_1151</name>
</gene>
<dbReference type="GO" id="GO:0071111">
    <property type="term" value="F:cyclic-guanylate-specific phosphodiesterase activity"/>
    <property type="evidence" value="ECO:0007669"/>
    <property type="project" value="InterPro"/>
</dbReference>
<dbReference type="RefSeq" id="WP_033091944.1">
    <property type="nucleotide sequence ID" value="NZ_JQED01000003.1"/>
</dbReference>
<feature type="domain" description="EAL" evidence="2">
    <location>
        <begin position="267"/>
        <end position="521"/>
    </location>
</feature>
<dbReference type="PANTHER" id="PTHR33121:SF79">
    <property type="entry name" value="CYCLIC DI-GMP PHOSPHODIESTERASE PDED-RELATED"/>
    <property type="match status" value="1"/>
</dbReference>
<dbReference type="Pfam" id="PF00990">
    <property type="entry name" value="GGDEF"/>
    <property type="match status" value="1"/>
</dbReference>